<protein>
    <recommendedName>
        <fullName evidence="7">Glycogen synthase</fullName>
        <ecNumber evidence="7">2.4.1.21</ecNumber>
    </recommendedName>
    <alternativeName>
        <fullName evidence="7">Starch [bacterial glycogen] synthase</fullName>
    </alternativeName>
</protein>
<dbReference type="Proteomes" id="UP000281498">
    <property type="component" value="Unassembled WGS sequence"/>
</dbReference>
<accession>A0A3A9K7G2</accession>
<dbReference type="Gene3D" id="3.40.50.2000">
    <property type="entry name" value="Glycogen Phosphorylase B"/>
    <property type="match status" value="2"/>
</dbReference>
<feature type="domain" description="Starch synthase catalytic" evidence="9">
    <location>
        <begin position="3"/>
        <end position="232"/>
    </location>
</feature>
<dbReference type="EC" id="2.4.1.21" evidence="7"/>
<dbReference type="SUPFAM" id="SSF53756">
    <property type="entry name" value="UDP-Glycosyltransferase/glycogen phosphorylase"/>
    <property type="match status" value="1"/>
</dbReference>
<gene>
    <name evidence="7" type="primary">glgA</name>
    <name evidence="10" type="ORF">CR203_13145</name>
</gene>
<dbReference type="RefSeq" id="WP_110934800.1">
    <property type="nucleotide sequence ID" value="NZ_KZ614146.1"/>
</dbReference>
<dbReference type="Pfam" id="PF08323">
    <property type="entry name" value="Glyco_transf_5"/>
    <property type="match status" value="1"/>
</dbReference>
<keyword evidence="4 7" id="KW-0328">Glycosyltransferase</keyword>
<keyword evidence="11" id="KW-1185">Reference proteome</keyword>
<comment type="caution">
    <text evidence="10">The sequence shown here is derived from an EMBL/GenBank/DDBJ whole genome shotgun (WGS) entry which is preliminary data.</text>
</comment>
<proteinExistence type="inferred from homology"/>
<name>A0A3A9K7G2_9BACI</name>
<evidence type="ECO:0000259" key="8">
    <source>
        <dbReference type="Pfam" id="PF00534"/>
    </source>
</evidence>
<evidence type="ECO:0000256" key="4">
    <source>
        <dbReference type="ARBA" id="ARBA00022676"/>
    </source>
</evidence>
<evidence type="ECO:0000313" key="10">
    <source>
        <dbReference type="EMBL" id="RKL66780.1"/>
    </source>
</evidence>
<evidence type="ECO:0000256" key="3">
    <source>
        <dbReference type="ARBA" id="ARBA00010281"/>
    </source>
</evidence>
<dbReference type="OrthoDB" id="9808590at2"/>
<dbReference type="GO" id="GO:0009011">
    <property type="term" value="F:alpha-1,4-glucan glucosyltransferase (ADP-glucose donor) activity"/>
    <property type="evidence" value="ECO:0007669"/>
    <property type="project" value="UniProtKB-UniRule"/>
</dbReference>
<evidence type="ECO:0000313" key="11">
    <source>
        <dbReference type="Proteomes" id="UP000281498"/>
    </source>
</evidence>
<dbReference type="GO" id="GO:0004373">
    <property type="term" value="F:alpha-1,4-glucan glucosyltransferase (UDP-glucose donor) activity"/>
    <property type="evidence" value="ECO:0007669"/>
    <property type="project" value="InterPro"/>
</dbReference>
<evidence type="ECO:0000256" key="1">
    <source>
        <dbReference type="ARBA" id="ARBA00001478"/>
    </source>
</evidence>
<dbReference type="UniPathway" id="UPA00164"/>
<keyword evidence="6 7" id="KW-0320">Glycogen biosynthesis</keyword>
<dbReference type="EMBL" id="PDOE01000005">
    <property type="protein sequence ID" value="RKL66780.1"/>
    <property type="molecule type" value="Genomic_DNA"/>
</dbReference>
<dbReference type="CDD" id="cd03791">
    <property type="entry name" value="GT5_Glycogen_synthase_DULL1-like"/>
    <property type="match status" value="1"/>
</dbReference>
<evidence type="ECO:0000256" key="7">
    <source>
        <dbReference type="HAMAP-Rule" id="MF_00484"/>
    </source>
</evidence>
<dbReference type="NCBIfam" id="TIGR02095">
    <property type="entry name" value="glgA"/>
    <property type="match status" value="1"/>
</dbReference>
<dbReference type="InterPro" id="IPR013534">
    <property type="entry name" value="Starch_synth_cat_dom"/>
</dbReference>
<evidence type="ECO:0000259" key="9">
    <source>
        <dbReference type="Pfam" id="PF08323"/>
    </source>
</evidence>
<reference evidence="10 11" key="1">
    <citation type="submission" date="2017-10" db="EMBL/GenBank/DDBJ databases">
        <title>Bacillus sp. nov., a halophilic bacterium isolated from a Keqin Lake.</title>
        <authorList>
            <person name="Wang H."/>
        </authorList>
    </citation>
    <scope>NUCLEOTIDE SEQUENCE [LARGE SCALE GENOMIC DNA]</scope>
    <source>
        <strain evidence="10 11">KCTC 13187</strain>
    </source>
</reference>
<comment type="catalytic activity">
    <reaction evidence="1 7">
        <text>[(1-&gt;4)-alpha-D-glucosyl](n) + ADP-alpha-D-glucose = [(1-&gt;4)-alpha-D-glucosyl](n+1) + ADP + H(+)</text>
        <dbReference type="Rhea" id="RHEA:18189"/>
        <dbReference type="Rhea" id="RHEA-COMP:9584"/>
        <dbReference type="Rhea" id="RHEA-COMP:9587"/>
        <dbReference type="ChEBI" id="CHEBI:15378"/>
        <dbReference type="ChEBI" id="CHEBI:15444"/>
        <dbReference type="ChEBI" id="CHEBI:57498"/>
        <dbReference type="ChEBI" id="CHEBI:456216"/>
        <dbReference type="EC" id="2.4.1.21"/>
    </reaction>
</comment>
<dbReference type="InterPro" id="IPR011835">
    <property type="entry name" value="GS/SS"/>
</dbReference>
<dbReference type="PANTHER" id="PTHR45825:SF11">
    <property type="entry name" value="ALPHA AMYLASE DOMAIN-CONTAINING PROTEIN"/>
    <property type="match status" value="1"/>
</dbReference>
<dbReference type="InterPro" id="IPR001296">
    <property type="entry name" value="Glyco_trans_1"/>
</dbReference>
<dbReference type="HAMAP" id="MF_00484">
    <property type="entry name" value="Glycogen_synth"/>
    <property type="match status" value="1"/>
</dbReference>
<dbReference type="Pfam" id="PF00534">
    <property type="entry name" value="Glycos_transf_1"/>
    <property type="match status" value="1"/>
</dbReference>
<sequence length="476" mass="54477">MTKILFAASECVPFIKTGGLADVIGSLPQALMKDNLADVRVILPLYDEIPLEWQNKMEKKTSFKVEVGWRTHEAILYTLENDGILYYFIKNDFYFSRRGVYGYYDDGERFVFFSQAIIEGLPLLDFDADVLHAHDWQTGLAVAFANIYLPASRLKTVFTIHNIKYQGLLSHDSFDNLFNLSREHFNGLEWNGMLNCMKAAIFHADKITTVSPTYAEEIRQPYYSEGLDSILHEREGDLSGVINGINLEDYHPMKDPYIHVNYKSSRVKKKENKEALQAELGLPVNGDIPMYIAISRLVEQKGFHLLERVLDEFLQEDIQVVILGTGDYEFEHSFSHIAIRNSTKMHMLLQFNEGQARKLYASADFFLMPSKFEPCGLSQLIALQYKTVPIVRETGGLKDTVQAFNAETGEGNGFSFANYNAHELLSILRYSLDVFHDSSLWKKLMKNVNKSSFSWSESAKAYTNIYKSLTTLEDRE</sequence>
<evidence type="ECO:0000256" key="5">
    <source>
        <dbReference type="ARBA" id="ARBA00022679"/>
    </source>
</evidence>
<organism evidence="10 11">
    <name type="scientific">Salipaludibacillus neizhouensis</name>
    <dbReference type="NCBI Taxonomy" id="885475"/>
    <lineage>
        <taxon>Bacteria</taxon>
        <taxon>Bacillati</taxon>
        <taxon>Bacillota</taxon>
        <taxon>Bacilli</taxon>
        <taxon>Bacillales</taxon>
        <taxon>Bacillaceae</taxon>
    </lineage>
</organism>
<comment type="function">
    <text evidence="2 7">Synthesizes alpha-1,4-glucan chains using ADP-glucose.</text>
</comment>
<feature type="binding site" evidence="7">
    <location>
        <position position="16"/>
    </location>
    <ligand>
        <name>ADP-alpha-D-glucose</name>
        <dbReference type="ChEBI" id="CHEBI:57498"/>
    </ligand>
</feature>
<dbReference type="GO" id="GO:0005978">
    <property type="term" value="P:glycogen biosynthetic process"/>
    <property type="evidence" value="ECO:0007669"/>
    <property type="project" value="UniProtKB-UniRule"/>
</dbReference>
<comment type="pathway">
    <text evidence="7">Glycan biosynthesis; glycogen biosynthesis.</text>
</comment>
<feature type="domain" description="Glycosyl transferase family 1" evidence="8">
    <location>
        <begin position="285"/>
        <end position="427"/>
    </location>
</feature>
<evidence type="ECO:0000256" key="6">
    <source>
        <dbReference type="ARBA" id="ARBA00023056"/>
    </source>
</evidence>
<dbReference type="AlphaFoldDB" id="A0A3A9K7G2"/>
<dbReference type="PANTHER" id="PTHR45825">
    <property type="entry name" value="GRANULE-BOUND STARCH SYNTHASE 1, CHLOROPLASTIC/AMYLOPLASTIC"/>
    <property type="match status" value="1"/>
</dbReference>
<keyword evidence="5 7" id="KW-0808">Transferase</keyword>
<evidence type="ECO:0000256" key="2">
    <source>
        <dbReference type="ARBA" id="ARBA00002764"/>
    </source>
</evidence>
<comment type="similarity">
    <text evidence="3 7">Belongs to the glycosyltransferase 1 family. Bacterial/plant glycogen synthase subfamily.</text>
</comment>